<keyword evidence="3" id="KW-1185">Reference proteome</keyword>
<dbReference type="EC" id="5.4.2.6" evidence="2"/>
<keyword evidence="2" id="KW-0413">Isomerase</keyword>
<dbReference type="NCBIfam" id="TIGR01509">
    <property type="entry name" value="HAD-SF-IA-v3"/>
    <property type="match status" value="1"/>
</dbReference>
<dbReference type="SFLD" id="SFLDG01129">
    <property type="entry name" value="C1.5:_HAD__Beta-PGM__Phosphata"/>
    <property type="match status" value="1"/>
</dbReference>
<proteinExistence type="inferred from homology"/>
<dbReference type="Pfam" id="PF00702">
    <property type="entry name" value="Hydrolase"/>
    <property type="match status" value="1"/>
</dbReference>
<dbReference type="PANTHER" id="PTHR18901:SF38">
    <property type="entry name" value="PSEUDOURIDINE-5'-PHOSPHATASE"/>
    <property type="match status" value="1"/>
</dbReference>
<dbReference type="NCBIfam" id="TIGR01990">
    <property type="entry name" value="bPGM"/>
    <property type="match status" value="1"/>
</dbReference>
<dbReference type="InterPro" id="IPR036412">
    <property type="entry name" value="HAD-like_sf"/>
</dbReference>
<dbReference type="SFLD" id="SFLDG01135">
    <property type="entry name" value="C1.5.6:_HAD__Beta-PGM__Phospha"/>
    <property type="match status" value="1"/>
</dbReference>
<evidence type="ECO:0000313" key="2">
    <source>
        <dbReference type="EMBL" id="MFL0252780.1"/>
    </source>
</evidence>
<evidence type="ECO:0000256" key="1">
    <source>
        <dbReference type="ARBA" id="ARBA00006171"/>
    </source>
</evidence>
<comment type="caution">
    <text evidence="2">The sequence shown here is derived from an EMBL/GenBank/DDBJ whole genome shotgun (WGS) entry which is preliminary data.</text>
</comment>
<reference evidence="2 3" key="1">
    <citation type="submission" date="2024-11" db="EMBL/GenBank/DDBJ databases">
        <authorList>
            <person name="Heng Y.C."/>
            <person name="Lim A.C.H."/>
            <person name="Lee J.K.Y."/>
            <person name="Kittelmann S."/>
        </authorList>
    </citation>
    <scope>NUCLEOTIDE SEQUENCE [LARGE SCALE GENOMIC DNA]</scope>
    <source>
        <strain evidence="2 3">WILCCON 0114</strain>
    </source>
</reference>
<protein>
    <submittedName>
        <fullName evidence="2">Beta-phosphoglucomutase</fullName>
        <ecNumber evidence="2">5.4.2.6</ecNumber>
    </submittedName>
</protein>
<sequence length="216" mass="24065">MSKIKGCIFDLDGVIVDTAKYHYLAWKRLANELGFEFTEEQNERLKGVSRMKSLDILLEIGKLNFSDEEKLQLAEKKNNWYIEYISNMNSNEILPGAKEFLQIVRNNGIKTSLGSVSKNSMTILNNLDLAKYFDAIIDGNKVTHAKPNPEVFVLGAREIGVPEQSCVVFEDAVSGIEAAINAGMYSIGIGSKKVLNKANIVIDSLADMKIEMLELL</sequence>
<dbReference type="Gene3D" id="1.10.150.240">
    <property type="entry name" value="Putative phosphatase, domain 2"/>
    <property type="match status" value="1"/>
</dbReference>
<accession>A0ABW8TL48</accession>
<dbReference type="Gene3D" id="3.40.50.1000">
    <property type="entry name" value="HAD superfamily/HAD-like"/>
    <property type="match status" value="1"/>
</dbReference>
<dbReference type="InterPro" id="IPR006439">
    <property type="entry name" value="HAD-SF_hydro_IA"/>
</dbReference>
<dbReference type="InterPro" id="IPR023198">
    <property type="entry name" value="PGP-like_dom2"/>
</dbReference>
<dbReference type="InterPro" id="IPR023214">
    <property type="entry name" value="HAD_sf"/>
</dbReference>
<comment type="similarity">
    <text evidence="1">Belongs to the HAD-like hydrolase superfamily. CbbY/CbbZ/Gph/YieH family.</text>
</comment>
<dbReference type="InterPro" id="IPR010976">
    <property type="entry name" value="B-phosphoglucomutase_hydrolase"/>
</dbReference>
<dbReference type="GO" id="GO:0008801">
    <property type="term" value="F:beta-phosphoglucomutase activity"/>
    <property type="evidence" value="ECO:0007669"/>
    <property type="project" value="UniProtKB-EC"/>
</dbReference>
<dbReference type="PANTHER" id="PTHR18901">
    <property type="entry name" value="2-DEOXYGLUCOSE-6-PHOSPHATE PHOSPHATASE 2"/>
    <property type="match status" value="1"/>
</dbReference>
<dbReference type="SUPFAM" id="SSF56784">
    <property type="entry name" value="HAD-like"/>
    <property type="match status" value="1"/>
</dbReference>
<gene>
    <name evidence="2" type="primary">pgmB</name>
    <name evidence="2" type="ORF">ACJDT4_20430</name>
</gene>
<dbReference type="NCBIfam" id="TIGR02009">
    <property type="entry name" value="PGMB-YQAB-SF"/>
    <property type="match status" value="1"/>
</dbReference>
<dbReference type="Proteomes" id="UP001623592">
    <property type="component" value="Unassembled WGS sequence"/>
</dbReference>
<evidence type="ECO:0000313" key="3">
    <source>
        <dbReference type="Proteomes" id="UP001623592"/>
    </source>
</evidence>
<dbReference type="RefSeq" id="WP_406789436.1">
    <property type="nucleotide sequence ID" value="NZ_JBJIAA010000020.1"/>
</dbReference>
<organism evidence="2 3">
    <name type="scientific">Clostridium neuense</name>
    <dbReference type="NCBI Taxonomy" id="1728934"/>
    <lineage>
        <taxon>Bacteria</taxon>
        <taxon>Bacillati</taxon>
        <taxon>Bacillota</taxon>
        <taxon>Clostridia</taxon>
        <taxon>Eubacteriales</taxon>
        <taxon>Clostridiaceae</taxon>
        <taxon>Clostridium</taxon>
    </lineage>
</organism>
<dbReference type="InterPro" id="IPR010972">
    <property type="entry name" value="Beta-PGM"/>
</dbReference>
<dbReference type="SFLD" id="SFLDS00003">
    <property type="entry name" value="Haloacid_Dehalogenase"/>
    <property type="match status" value="1"/>
</dbReference>
<name>A0ABW8TL48_9CLOT</name>
<dbReference type="EMBL" id="JBJIAA010000020">
    <property type="protein sequence ID" value="MFL0252780.1"/>
    <property type="molecule type" value="Genomic_DNA"/>
</dbReference>
<dbReference type="CDD" id="cd02598">
    <property type="entry name" value="HAD_BPGM"/>
    <property type="match status" value="1"/>
</dbReference>